<dbReference type="SUPFAM" id="SSF49879">
    <property type="entry name" value="SMAD/FHA domain"/>
    <property type="match status" value="1"/>
</dbReference>
<evidence type="ECO:0000313" key="5">
    <source>
        <dbReference type="Proteomes" id="UP000315995"/>
    </source>
</evidence>
<dbReference type="Gene3D" id="3.40.50.300">
    <property type="entry name" value="P-loop containing nucleotide triphosphate hydrolases"/>
    <property type="match status" value="1"/>
</dbReference>
<dbReference type="AlphaFoldDB" id="A0A4Y6PXX6"/>
<sequence>MKQIRVLDNKGQEYLYPVEQPVAEVSIGRSKSNDIILSSKTVSRRHAIIKIMGDRILLVNQSANGVVVNGERIDRVQEMELGQFATIDIYRFCVEEQASARPPSRTPSRSNGRSQRRVERSSRLGGGSGRTNRSRATEAMPAASRSGAAGQMTAERSQPRARDNDSPLGGHADLDSYLGDIAPDEDYKEPRINLAGEEAQVFDRQKRRALVEFKAMLHDELKERLDLHSFEITDYRTPRTVRQVSERLKQLLEIHAHEIPPPFTRDDVFKELMDEVCGLGPIEDLIKHRKVSEIMVVDRDHIYAELDGNIVLTDRFFNDEKSMMTVIERIVIPRGRRIDESNPLVDTRLADGSRVNAVIPPLALKDPCLTIRKFPEDRLGVGDLVNFESLTPEMAKFLGRAVRARKNIIISGGTGSGKTTLLNVLSSFIGQTERVVTIEDAAELQLQQDHVVSLETKPPNVEGKGEVSIRDLVKNALRMRPDRIVVGECRGGEALDMLQAMNTGHEGSMTTVHSNSPREAIARLETLVLMSGMELPTRAIRQQIANSVDVIVQQSRFSDGSRRVSYITEVIGINDDGYVELEDIYRYKQTHVDENKKVHGYHMATGYLPSFLNQFLVQGLADEEDFF</sequence>
<reference evidence="4 5" key="1">
    <citation type="submission" date="2019-06" db="EMBL/GenBank/DDBJ databases">
        <title>Persicimonas caeni gen. nov., sp. nov., a predatory bacterium isolated from solar saltern.</title>
        <authorList>
            <person name="Wang S."/>
        </authorList>
    </citation>
    <scope>NUCLEOTIDE SEQUENCE [LARGE SCALE GENOMIC DNA]</scope>
    <source>
        <strain evidence="4 5">YN101</strain>
    </source>
</reference>
<evidence type="ECO:0000256" key="1">
    <source>
        <dbReference type="ARBA" id="ARBA00006611"/>
    </source>
</evidence>
<dbReference type="RefSeq" id="WP_141199649.1">
    <property type="nucleotide sequence ID" value="NZ_CP041186.1"/>
</dbReference>
<feature type="compositionally biased region" description="Low complexity" evidence="2">
    <location>
        <begin position="99"/>
        <end position="113"/>
    </location>
</feature>
<evidence type="ECO:0000313" key="4">
    <source>
        <dbReference type="EMBL" id="QDG53188.1"/>
    </source>
</evidence>
<dbReference type="Pfam" id="PF00498">
    <property type="entry name" value="FHA"/>
    <property type="match status" value="1"/>
</dbReference>
<dbReference type="PANTHER" id="PTHR30486:SF15">
    <property type="entry name" value="TYPE II_IV SECRETION SYSTEM ATPASE"/>
    <property type="match status" value="1"/>
</dbReference>
<dbReference type="InterPro" id="IPR027417">
    <property type="entry name" value="P-loop_NTPase"/>
</dbReference>
<keyword evidence="5" id="KW-1185">Reference proteome</keyword>
<dbReference type="GO" id="GO:0016887">
    <property type="term" value="F:ATP hydrolysis activity"/>
    <property type="evidence" value="ECO:0007669"/>
    <property type="project" value="InterPro"/>
</dbReference>
<dbReference type="Proteomes" id="UP000315995">
    <property type="component" value="Chromosome"/>
</dbReference>
<dbReference type="PROSITE" id="PS50006">
    <property type="entry name" value="FHA_DOMAIN"/>
    <property type="match status" value="1"/>
</dbReference>
<dbReference type="PANTHER" id="PTHR30486">
    <property type="entry name" value="TWITCHING MOTILITY PROTEIN PILT"/>
    <property type="match status" value="1"/>
</dbReference>
<dbReference type="CDD" id="cd00060">
    <property type="entry name" value="FHA"/>
    <property type="match status" value="1"/>
</dbReference>
<protein>
    <submittedName>
        <fullName evidence="4">FHA domain-containing protein</fullName>
    </submittedName>
</protein>
<dbReference type="Gene3D" id="3.30.450.380">
    <property type="match status" value="1"/>
</dbReference>
<dbReference type="InterPro" id="IPR001482">
    <property type="entry name" value="T2SS/T4SS_dom"/>
</dbReference>
<comment type="similarity">
    <text evidence="1">Belongs to the GSP E family.</text>
</comment>
<dbReference type="EMBL" id="CP041186">
    <property type="protein sequence ID" value="QDG53188.1"/>
    <property type="molecule type" value="Genomic_DNA"/>
</dbReference>
<dbReference type="CDD" id="cd01130">
    <property type="entry name" value="VirB11-like_ATPase"/>
    <property type="match status" value="1"/>
</dbReference>
<dbReference type="Pfam" id="PF00437">
    <property type="entry name" value="T2SSE"/>
    <property type="match status" value="1"/>
</dbReference>
<dbReference type="InterPro" id="IPR008984">
    <property type="entry name" value="SMAD_FHA_dom_sf"/>
</dbReference>
<dbReference type="InterPro" id="IPR050921">
    <property type="entry name" value="T4SS_GSP_E_ATPase"/>
</dbReference>
<proteinExistence type="inferred from homology"/>
<evidence type="ECO:0000259" key="3">
    <source>
        <dbReference type="PROSITE" id="PS50006"/>
    </source>
</evidence>
<name>A0A4Y6PXX6_PERCE</name>
<dbReference type="Gene3D" id="2.60.200.20">
    <property type="match status" value="1"/>
</dbReference>
<accession>A0A5B8Y9D4</accession>
<gene>
    <name evidence="4" type="ORF">FIV42_21300</name>
</gene>
<feature type="region of interest" description="Disordered" evidence="2">
    <location>
        <begin position="97"/>
        <end position="182"/>
    </location>
</feature>
<organism evidence="4 5">
    <name type="scientific">Persicimonas caeni</name>
    <dbReference type="NCBI Taxonomy" id="2292766"/>
    <lineage>
        <taxon>Bacteria</taxon>
        <taxon>Deltaproteobacteria</taxon>
        <taxon>Bradymonadales</taxon>
        <taxon>Bradymonadaceae</taxon>
        <taxon>Persicimonas</taxon>
    </lineage>
</organism>
<dbReference type="SUPFAM" id="SSF52540">
    <property type="entry name" value="P-loop containing nucleoside triphosphate hydrolases"/>
    <property type="match status" value="1"/>
</dbReference>
<feature type="domain" description="FHA" evidence="3">
    <location>
        <begin position="25"/>
        <end position="73"/>
    </location>
</feature>
<evidence type="ECO:0000256" key="2">
    <source>
        <dbReference type="SAM" id="MobiDB-lite"/>
    </source>
</evidence>
<accession>A0A4Y6PXX6</accession>
<dbReference type="SMART" id="SM00240">
    <property type="entry name" value="FHA"/>
    <property type="match status" value="1"/>
</dbReference>
<dbReference type="InterPro" id="IPR000253">
    <property type="entry name" value="FHA_dom"/>
</dbReference>
<dbReference type="OrthoDB" id="9810761at2"/>